<dbReference type="CDD" id="cd12107">
    <property type="entry name" value="Hemerythrin"/>
    <property type="match status" value="1"/>
</dbReference>
<comment type="similarity">
    <text evidence="1">Belongs to the hemerythrin family.</text>
</comment>
<feature type="domain" description="Hemerythrin-like" evidence="4">
    <location>
        <begin position="13"/>
        <end position="125"/>
    </location>
</feature>
<evidence type="ECO:0000256" key="3">
    <source>
        <dbReference type="ARBA" id="ARBA00023004"/>
    </source>
</evidence>
<evidence type="ECO:0000259" key="4">
    <source>
        <dbReference type="Pfam" id="PF01814"/>
    </source>
</evidence>
<dbReference type="SUPFAM" id="SSF47188">
    <property type="entry name" value="Hemerythrin-like"/>
    <property type="match status" value="1"/>
</dbReference>
<evidence type="ECO:0000313" key="5">
    <source>
        <dbReference type="EMBL" id="QNT69300.1"/>
    </source>
</evidence>
<dbReference type="InterPro" id="IPR012312">
    <property type="entry name" value="Hemerythrin-like"/>
</dbReference>
<dbReference type="PANTHER" id="PTHR37164:SF1">
    <property type="entry name" value="BACTERIOHEMERYTHRIN"/>
    <property type="match status" value="1"/>
</dbReference>
<dbReference type="InterPro" id="IPR012827">
    <property type="entry name" value="Hemerythrin_metal-bd"/>
</dbReference>
<keyword evidence="6" id="KW-1185">Reference proteome</keyword>
<name>A0A7H1N0R4_9PROT</name>
<dbReference type="InterPro" id="IPR035938">
    <property type="entry name" value="Hemerythrin-like_sf"/>
</dbReference>
<proteinExistence type="inferred from homology"/>
<dbReference type="NCBIfam" id="TIGR02481">
    <property type="entry name" value="hemeryth_dom"/>
    <property type="match status" value="1"/>
</dbReference>
<organism evidence="5 6">
    <name type="scientific">Defluviicoccus vanus</name>
    <dbReference type="NCBI Taxonomy" id="111831"/>
    <lineage>
        <taxon>Bacteria</taxon>
        <taxon>Pseudomonadati</taxon>
        <taxon>Pseudomonadota</taxon>
        <taxon>Alphaproteobacteria</taxon>
        <taxon>Rhodospirillales</taxon>
        <taxon>Rhodospirillaceae</taxon>
        <taxon>Defluviicoccus</taxon>
    </lineage>
</organism>
<dbReference type="GO" id="GO:0046872">
    <property type="term" value="F:metal ion binding"/>
    <property type="evidence" value="ECO:0007669"/>
    <property type="project" value="UniProtKB-KW"/>
</dbReference>
<evidence type="ECO:0000256" key="1">
    <source>
        <dbReference type="ARBA" id="ARBA00010587"/>
    </source>
</evidence>
<keyword evidence="3" id="KW-0408">Iron</keyword>
<evidence type="ECO:0000313" key="6">
    <source>
        <dbReference type="Proteomes" id="UP000516369"/>
    </source>
</evidence>
<dbReference type="KEGG" id="dvn:HQ394_08175"/>
<protein>
    <submittedName>
        <fullName evidence="5">Hemerythrin family protein</fullName>
    </submittedName>
</protein>
<gene>
    <name evidence="5" type="ORF">HQ394_08175</name>
</gene>
<dbReference type="EMBL" id="CP053923">
    <property type="protein sequence ID" value="QNT69300.1"/>
    <property type="molecule type" value="Genomic_DNA"/>
</dbReference>
<evidence type="ECO:0000256" key="2">
    <source>
        <dbReference type="ARBA" id="ARBA00022723"/>
    </source>
</evidence>
<dbReference type="RefSeq" id="WP_190262805.1">
    <property type="nucleotide sequence ID" value="NZ_CP053923.1"/>
</dbReference>
<dbReference type="AlphaFoldDB" id="A0A7H1N0R4"/>
<accession>A0A7H1N0R4</accession>
<dbReference type="Pfam" id="PF01814">
    <property type="entry name" value="Hemerythrin"/>
    <property type="match status" value="1"/>
</dbReference>
<keyword evidence="2" id="KW-0479">Metal-binding</keyword>
<sequence>MTNALLSDALISGVRSVDNEHHLQVSLLAAVRRAIAEDAAQPGLEDLLNRFVDFTKLHFASEAALMRLYQYAQSDAHVREHDRTLDQLEALRADWLAGRVKLTLDRMDRLSEWINDHIASADRAFGRYLVRLGVGPG</sequence>
<dbReference type="Proteomes" id="UP000516369">
    <property type="component" value="Chromosome"/>
</dbReference>
<dbReference type="PANTHER" id="PTHR37164">
    <property type="entry name" value="BACTERIOHEMERYTHRIN"/>
    <property type="match status" value="1"/>
</dbReference>
<dbReference type="Gene3D" id="1.20.120.50">
    <property type="entry name" value="Hemerythrin-like"/>
    <property type="match status" value="1"/>
</dbReference>
<reference evidence="5 6" key="1">
    <citation type="submission" date="2020-05" db="EMBL/GenBank/DDBJ databases">
        <title>Complete closed genome sequence of Defluviicoccus vanus.</title>
        <authorList>
            <person name="Bessarab I."/>
            <person name="Arumugam K."/>
            <person name="Maszenan A.M."/>
            <person name="Seviour R.J."/>
            <person name="Williams R.B."/>
        </authorList>
    </citation>
    <scope>NUCLEOTIDE SEQUENCE [LARGE SCALE GENOMIC DNA]</scope>
    <source>
        <strain evidence="5 6">Ben 114</strain>
    </source>
</reference>
<dbReference type="InterPro" id="IPR050669">
    <property type="entry name" value="Hemerythrin"/>
</dbReference>